<accession>A0A097QWE4</accession>
<dbReference type="PANTHER" id="PTHR42824">
    <property type="entry name" value="GLUTAMINE AMIDOTRANSFERASE"/>
    <property type="match status" value="1"/>
</dbReference>
<dbReference type="SUPFAM" id="SSF56235">
    <property type="entry name" value="N-terminal nucleophile aminohydrolases (Ntn hydrolases)"/>
    <property type="match status" value="1"/>
</dbReference>
<keyword evidence="3" id="KW-0808">Transferase</keyword>
<evidence type="ECO:0000313" key="4">
    <source>
        <dbReference type="Proteomes" id="UP000029980"/>
    </source>
</evidence>
<feature type="domain" description="Glutamine amidotransferase type-2" evidence="2">
    <location>
        <begin position="2"/>
        <end position="262"/>
    </location>
</feature>
<protein>
    <submittedName>
        <fullName evidence="3">Glutamine amidotransferase</fullName>
    </submittedName>
</protein>
<keyword evidence="4" id="KW-1185">Reference proteome</keyword>
<evidence type="ECO:0000313" key="3">
    <source>
        <dbReference type="EMBL" id="AIU70771.1"/>
    </source>
</evidence>
<dbReference type="Pfam" id="PF13230">
    <property type="entry name" value="GATase_4"/>
    <property type="match status" value="1"/>
</dbReference>
<dbReference type="HOGENOM" id="CLU_086262_0_0_2"/>
<dbReference type="EMBL" id="CP008887">
    <property type="protein sequence ID" value="AIU70771.1"/>
    <property type="molecule type" value="Genomic_DNA"/>
</dbReference>
<dbReference type="InterPro" id="IPR017932">
    <property type="entry name" value="GATase_2_dom"/>
</dbReference>
<sequence>MCRILFATGRGKSLWPLAEALRSSAENDPYRMKRSGRKQHRDGWGYVLLVGGAVHHYRSSAPIFEDEEGFLRLTKLLSGAKEVVLLAHARASTQGSLGLFNVQPFAFSTRRGFSFWFLHNGDLHKDKVIELAGFDENDLREVSDSYAFSAYLCRALQRLEKDELLRHYSIGASLAKSTFNTATLFLLPNGSWRAFLTAYMVEKYRENEAHRDYARLIELEGDGVFAVASSTLELYHDAGWKGVQNGTAYLITPGKIERFSLR</sequence>
<gene>
    <name evidence="3" type="ORF">TEU_10735</name>
</gene>
<dbReference type="Proteomes" id="UP000029980">
    <property type="component" value="Chromosome"/>
</dbReference>
<dbReference type="InterPro" id="IPR026869">
    <property type="entry name" value="EgtC-like"/>
</dbReference>
<dbReference type="STRING" id="1505907.TEU_10735"/>
<proteinExistence type="predicted"/>
<dbReference type="KEGG" id="teu:TEU_10735"/>
<dbReference type="PROSITE" id="PS51278">
    <property type="entry name" value="GATASE_TYPE_2"/>
    <property type="match status" value="1"/>
</dbReference>
<name>A0A097QWE4_9EURY</name>
<dbReference type="InterPro" id="IPR029055">
    <property type="entry name" value="Ntn_hydrolases_N"/>
</dbReference>
<keyword evidence="1 3" id="KW-0315">Glutamine amidotransferase</keyword>
<organism evidence="3 4">
    <name type="scientific">Thermococcus eurythermalis</name>
    <dbReference type="NCBI Taxonomy" id="1505907"/>
    <lineage>
        <taxon>Archaea</taxon>
        <taxon>Methanobacteriati</taxon>
        <taxon>Methanobacteriota</taxon>
        <taxon>Thermococci</taxon>
        <taxon>Thermococcales</taxon>
        <taxon>Thermococcaceae</taxon>
        <taxon>Thermococcus</taxon>
    </lineage>
</organism>
<dbReference type="OrthoDB" id="350529at2157"/>
<evidence type="ECO:0000259" key="2">
    <source>
        <dbReference type="PROSITE" id="PS51278"/>
    </source>
</evidence>
<reference evidence="3 4" key="1">
    <citation type="journal article" date="2015" name="Int. J. Syst. Evol. Microbiol.">
        <title>Thermococcus eurythermalis sp. nov., a conditional piezophilic hyperthermophilic archaeon with a wide temperature range isolated from an oil-immersed chimney in the Guaymas Basin.</title>
        <authorList>
            <person name="Zhao W."/>
            <person name="Zeng X."/>
            <person name="Xiao X."/>
        </authorList>
    </citation>
    <scope>NUCLEOTIDE SEQUENCE [LARGE SCALE GENOMIC DNA]</scope>
    <source>
        <strain evidence="3 4">A501</strain>
    </source>
</reference>
<dbReference type="Gene3D" id="3.60.20.10">
    <property type="entry name" value="Glutamine Phosphoribosylpyrophosphate, subunit 1, domain 1"/>
    <property type="match status" value="1"/>
</dbReference>
<dbReference type="GO" id="GO:0016740">
    <property type="term" value="F:transferase activity"/>
    <property type="evidence" value="ECO:0007669"/>
    <property type="project" value="UniProtKB-KW"/>
</dbReference>
<dbReference type="PANTHER" id="PTHR42824:SF1">
    <property type="entry name" value="GLUTAMINE AMIDOTRANSFERASE YAFJ-RELATED"/>
    <property type="match status" value="1"/>
</dbReference>
<dbReference type="AlphaFoldDB" id="A0A097QWE4"/>
<evidence type="ECO:0000256" key="1">
    <source>
        <dbReference type="ARBA" id="ARBA00022962"/>
    </source>
</evidence>